<dbReference type="EMBL" id="BRXU01000013">
    <property type="protein sequence ID" value="GLC55373.1"/>
    <property type="molecule type" value="Genomic_DNA"/>
</dbReference>
<sequence length="231" mass="26017">MDGQRRFLDGPHLDQPNKAATIVRHYLVDRYFLPLRTVFPSPAPPPPAPTPTPTPGQQQQLQQQQQQLPAGGQDDAETARRQRKLLLRAEADAEVARRAFHSLIQLLEALDRPSSSWLTVQALRGQLLRPQPPARREMLDAGRDLCFVREGARATSAVFMQAMREAERLLGGPQGRGAVGLREGVTLEFMVQECAPERPWDTVRPEVSDRVHQAAEKRQSKQWREKAMRAA</sequence>
<protein>
    <submittedName>
        <fullName evidence="2">Uncharacterized protein</fullName>
    </submittedName>
</protein>
<evidence type="ECO:0000313" key="2">
    <source>
        <dbReference type="EMBL" id="GLC55373.1"/>
    </source>
</evidence>
<name>A0A9W6BNS1_9CHLO</name>
<comment type="caution">
    <text evidence="2">The sequence shown here is derived from an EMBL/GenBank/DDBJ whole genome shotgun (WGS) entry which is preliminary data.</text>
</comment>
<feature type="region of interest" description="Disordered" evidence="1">
    <location>
        <begin position="38"/>
        <end position="79"/>
    </location>
</feature>
<accession>A0A9W6BNS1</accession>
<feature type="compositionally biased region" description="Low complexity" evidence="1">
    <location>
        <begin position="55"/>
        <end position="73"/>
    </location>
</feature>
<feature type="region of interest" description="Disordered" evidence="1">
    <location>
        <begin position="206"/>
        <end position="231"/>
    </location>
</feature>
<dbReference type="Proteomes" id="UP001165080">
    <property type="component" value="Unassembled WGS sequence"/>
</dbReference>
<organism evidence="2 3">
    <name type="scientific">Pleodorina starrii</name>
    <dbReference type="NCBI Taxonomy" id="330485"/>
    <lineage>
        <taxon>Eukaryota</taxon>
        <taxon>Viridiplantae</taxon>
        <taxon>Chlorophyta</taxon>
        <taxon>core chlorophytes</taxon>
        <taxon>Chlorophyceae</taxon>
        <taxon>CS clade</taxon>
        <taxon>Chlamydomonadales</taxon>
        <taxon>Volvocaceae</taxon>
        <taxon>Pleodorina</taxon>
    </lineage>
</organism>
<proteinExistence type="predicted"/>
<reference evidence="2 3" key="1">
    <citation type="journal article" date="2023" name="Commun. Biol.">
        <title>Reorganization of the ancestral sex-determining regions during the evolution of trioecy in Pleodorina starrii.</title>
        <authorList>
            <person name="Takahashi K."/>
            <person name="Suzuki S."/>
            <person name="Kawai-Toyooka H."/>
            <person name="Yamamoto K."/>
            <person name="Hamaji T."/>
            <person name="Ootsuki R."/>
            <person name="Yamaguchi H."/>
            <person name="Kawachi M."/>
            <person name="Higashiyama T."/>
            <person name="Nozaki H."/>
        </authorList>
    </citation>
    <scope>NUCLEOTIDE SEQUENCE [LARGE SCALE GENOMIC DNA]</scope>
    <source>
        <strain evidence="2 3">NIES-4479</strain>
    </source>
</reference>
<feature type="compositionally biased region" description="Pro residues" evidence="1">
    <location>
        <begin position="41"/>
        <end position="54"/>
    </location>
</feature>
<evidence type="ECO:0000256" key="1">
    <source>
        <dbReference type="SAM" id="MobiDB-lite"/>
    </source>
</evidence>
<keyword evidence="3" id="KW-1185">Reference proteome</keyword>
<dbReference type="AlphaFoldDB" id="A0A9W6BNS1"/>
<gene>
    <name evidence="2" type="primary">PLESTBF000482</name>
    <name evidence="2" type="ORF">PLESTB_000980500</name>
</gene>
<evidence type="ECO:0000313" key="3">
    <source>
        <dbReference type="Proteomes" id="UP001165080"/>
    </source>
</evidence>